<comment type="caution">
    <text evidence="1">The sequence shown here is derived from an EMBL/GenBank/DDBJ whole genome shotgun (WGS) entry which is preliminary data.</text>
</comment>
<dbReference type="RefSeq" id="WP_345317477.1">
    <property type="nucleotide sequence ID" value="NZ_BAABLF010000026.1"/>
</dbReference>
<gene>
    <name evidence="1" type="ORF">GCM10025772_25120</name>
</gene>
<organism evidence="1 2">
    <name type="scientific">Ferrimonas gelatinilytica</name>
    <dbReference type="NCBI Taxonomy" id="1255257"/>
    <lineage>
        <taxon>Bacteria</taxon>
        <taxon>Pseudomonadati</taxon>
        <taxon>Pseudomonadota</taxon>
        <taxon>Gammaproteobacteria</taxon>
        <taxon>Alteromonadales</taxon>
        <taxon>Ferrimonadaceae</taxon>
        <taxon>Ferrimonas</taxon>
    </lineage>
</organism>
<dbReference type="EMBL" id="BAABLF010000026">
    <property type="protein sequence ID" value="GAA5193686.1"/>
    <property type="molecule type" value="Genomic_DNA"/>
</dbReference>
<protein>
    <submittedName>
        <fullName evidence="1">Uncharacterized protein</fullName>
    </submittedName>
</protein>
<name>A0ABP9SCR5_9GAMM</name>
<evidence type="ECO:0000313" key="2">
    <source>
        <dbReference type="Proteomes" id="UP001501600"/>
    </source>
</evidence>
<dbReference type="Proteomes" id="UP001501600">
    <property type="component" value="Unassembled WGS sequence"/>
</dbReference>
<reference evidence="2" key="1">
    <citation type="journal article" date="2019" name="Int. J. Syst. Evol. Microbiol.">
        <title>The Global Catalogue of Microorganisms (GCM) 10K type strain sequencing project: providing services to taxonomists for standard genome sequencing and annotation.</title>
        <authorList>
            <consortium name="The Broad Institute Genomics Platform"/>
            <consortium name="The Broad Institute Genome Sequencing Center for Infectious Disease"/>
            <person name="Wu L."/>
            <person name="Ma J."/>
        </authorList>
    </citation>
    <scope>NUCLEOTIDE SEQUENCE [LARGE SCALE GENOMIC DNA]</scope>
    <source>
        <strain evidence="2">JCM 18720</strain>
    </source>
</reference>
<evidence type="ECO:0000313" key="1">
    <source>
        <dbReference type="EMBL" id="GAA5193686.1"/>
    </source>
</evidence>
<accession>A0ABP9SCR5</accession>
<sequence>MIVQRKSFQLMEPGHPKAEFCVDPAGLLEVDCSDGQRCYMAEFNSLQFRPNEQGTLLVCKSRPGWQLQLRDCDAQRLKWMVEIARDEFGALMRDL</sequence>
<keyword evidence="2" id="KW-1185">Reference proteome</keyword>
<proteinExistence type="predicted"/>